<accession>A0A369Q871</accession>
<dbReference type="EMBL" id="QBKA01000002">
    <property type="protein sequence ID" value="RDC59119.1"/>
    <property type="molecule type" value="Genomic_DNA"/>
</dbReference>
<feature type="domain" description="ABC3 transporter permease C-terminal" evidence="8">
    <location>
        <begin position="281"/>
        <end position="394"/>
    </location>
</feature>
<keyword evidence="3" id="KW-1003">Cell membrane</keyword>
<dbReference type="InterPro" id="IPR025857">
    <property type="entry name" value="MacB_PCD"/>
</dbReference>
<evidence type="ECO:0000256" key="4">
    <source>
        <dbReference type="ARBA" id="ARBA00022692"/>
    </source>
</evidence>
<feature type="transmembrane region" description="Helical" evidence="7">
    <location>
        <begin position="329"/>
        <end position="352"/>
    </location>
</feature>
<evidence type="ECO:0000259" key="9">
    <source>
        <dbReference type="Pfam" id="PF12704"/>
    </source>
</evidence>
<name>A0A369Q871_9SPHN</name>
<keyword evidence="4 7" id="KW-0812">Transmembrane</keyword>
<dbReference type="InterPro" id="IPR003838">
    <property type="entry name" value="ABC3_permease_C"/>
</dbReference>
<dbReference type="Pfam" id="PF02687">
    <property type="entry name" value="FtsX"/>
    <property type="match status" value="1"/>
</dbReference>
<dbReference type="Proteomes" id="UP000253727">
    <property type="component" value="Unassembled WGS sequence"/>
</dbReference>
<evidence type="ECO:0000256" key="2">
    <source>
        <dbReference type="ARBA" id="ARBA00022448"/>
    </source>
</evidence>
<dbReference type="InterPro" id="IPR051125">
    <property type="entry name" value="ABC-4/HrtB_transporter"/>
</dbReference>
<reference evidence="10 11" key="1">
    <citation type="submission" date="2018-04" db="EMBL/GenBank/DDBJ databases">
        <title>Altererythrobacter sp. HME9302 genome sequencing and assembly.</title>
        <authorList>
            <person name="Kang H."/>
            <person name="Kim H."/>
            <person name="Joh K."/>
        </authorList>
    </citation>
    <scope>NUCLEOTIDE SEQUENCE [LARGE SCALE GENOMIC DNA]</scope>
    <source>
        <strain evidence="10 11">HME9302</strain>
    </source>
</reference>
<keyword evidence="2" id="KW-0813">Transport</keyword>
<feature type="domain" description="MacB-like periplasmic core" evidence="9">
    <location>
        <begin position="73"/>
        <end position="248"/>
    </location>
</feature>
<organism evidence="10 11">
    <name type="scientific">Alteripontixanthobacter maritimus</name>
    <dbReference type="NCBI Taxonomy" id="2161824"/>
    <lineage>
        <taxon>Bacteria</taxon>
        <taxon>Pseudomonadati</taxon>
        <taxon>Pseudomonadota</taxon>
        <taxon>Alphaproteobacteria</taxon>
        <taxon>Sphingomonadales</taxon>
        <taxon>Erythrobacteraceae</taxon>
        <taxon>Alteripontixanthobacter</taxon>
    </lineage>
</organism>
<evidence type="ECO:0000256" key="5">
    <source>
        <dbReference type="ARBA" id="ARBA00022989"/>
    </source>
</evidence>
<evidence type="ECO:0000313" key="11">
    <source>
        <dbReference type="Proteomes" id="UP000253727"/>
    </source>
</evidence>
<keyword evidence="5 7" id="KW-1133">Transmembrane helix</keyword>
<evidence type="ECO:0000256" key="1">
    <source>
        <dbReference type="ARBA" id="ARBA00004651"/>
    </source>
</evidence>
<protein>
    <recommendedName>
        <fullName evidence="12">ABC transporter permease</fullName>
    </recommendedName>
</protein>
<gene>
    <name evidence="10" type="ORF">HME9302_00304</name>
</gene>
<dbReference type="PANTHER" id="PTHR43738">
    <property type="entry name" value="ABC TRANSPORTER, MEMBRANE PROTEIN"/>
    <property type="match status" value="1"/>
</dbReference>
<dbReference type="Pfam" id="PF12704">
    <property type="entry name" value="MacB_PCD"/>
    <property type="match status" value="1"/>
</dbReference>
<dbReference type="AlphaFoldDB" id="A0A369Q871"/>
<evidence type="ECO:0008006" key="12">
    <source>
        <dbReference type="Google" id="ProtNLM"/>
    </source>
</evidence>
<evidence type="ECO:0000256" key="7">
    <source>
        <dbReference type="SAM" id="Phobius"/>
    </source>
</evidence>
<feature type="transmembrane region" description="Helical" evidence="7">
    <location>
        <begin position="37"/>
        <end position="62"/>
    </location>
</feature>
<feature type="transmembrane region" description="Helical" evidence="7">
    <location>
        <begin position="364"/>
        <end position="386"/>
    </location>
</feature>
<keyword evidence="6 7" id="KW-0472">Membrane</keyword>
<comment type="caution">
    <text evidence="10">The sequence shown here is derived from an EMBL/GenBank/DDBJ whole genome shotgun (WGS) entry which is preliminary data.</text>
</comment>
<comment type="subcellular location">
    <subcellularLocation>
        <location evidence="1">Cell membrane</location>
        <topology evidence="1">Multi-pass membrane protein</topology>
    </subcellularLocation>
</comment>
<dbReference type="GO" id="GO:0005886">
    <property type="term" value="C:plasma membrane"/>
    <property type="evidence" value="ECO:0007669"/>
    <property type="project" value="UniProtKB-SubCell"/>
</dbReference>
<proteinExistence type="predicted"/>
<feature type="transmembrane region" description="Helical" evidence="7">
    <location>
        <begin position="278"/>
        <end position="301"/>
    </location>
</feature>
<dbReference type="PANTHER" id="PTHR43738:SF1">
    <property type="entry name" value="HEMIN TRANSPORT SYSTEM PERMEASE PROTEIN HRTB-RELATED"/>
    <property type="match status" value="1"/>
</dbReference>
<evidence type="ECO:0000256" key="3">
    <source>
        <dbReference type="ARBA" id="ARBA00022475"/>
    </source>
</evidence>
<evidence type="ECO:0000259" key="8">
    <source>
        <dbReference type="Pfam" id="PF02687"/>
    </source>
</evidence>
<evidence type="ECO:0000313" key="10">
    <source>
        <dbReference type="EMBL" id="RDC59119.1"/>
    </source>
</evidence>
<evidence type="ECO:0000256" key="6">
    <source>
        <dbReference type="ARBA" id="ARBA00023136"/>
    </source>
</evidence>
<sequence length="399" mass="42725">MLPIAVSVAEVERRNIDGPAGMTWIAIRMLTGDRQKFYGLLFGIAFSTLLITQQLTIFVNLIERGASGAYNVATADIWVMDPVSRTTDVNFPLPATALDKVRGVPGVSWAVPHLRAGASVRTADGDLEGVTVIGVDDATLIGLPKSMVEGDFAALDNPDAVLIDDVGATRMFPPEISPIGQRLELNDRRAIISGIVDAIPSFTSQVVLYTRYSRALGYVPGTRNRMSFVLVKAVDGVPPEALTQRITQATGLRARTRDEFARDGVDFIIENTGIPLNFGITVALGFIVGVAIVGLTFSLFIRDNIKQFGALKAIGVTNAKIRRMVAAQAGLVGLIGYGLGVLGTIAFIQGFSANPTFKGFYIPWQVPLISLVAVAIILALTGWLALRSVLKTEPAAVFR</sequence>
<keyword evidence="11" id="KW-1185">Reference proteome</keyword>